<dbReference type="RefSeq" id="WP_280603156.1">
    <property type="nucleotide sequence ID" value="NZ_JARXRN010000029.1"/>
</dbReference>
<dbReference type="Proteomes" id="UP001156831">
    <property type="component" value="Unassembled WGS sequence"/>
</dbReference>
<evidence type="ECO:0000256" key="1">
    <source>
        <dbReference type="SAM" id="Phobius"/>
    </source>
</evidence>
<gene>
    <name evidence="2" type="ORF">QFW80_16615</name>
</gene>
<comment type="caution">
    <text evidence="2">The sequence shown here is derived from an EMBL/GenBank/DDBJ whole genome shotgun (WGS) entry which is preliminary data.</text>
</comment>
<feature type="transmembrane region" description="Helical" evidence="1">
    <location>
        <begin position="23"/>
        <end position="40"/>
    </location>
</feature>
<evidence type="ECO:0000313" key="3">
    <source>
        <dbReference type="Proteomes" id="UP001156831"/>
    </source>
</evidence>
<keyword evidence="1" id="KW-0472">Membrane</keyword>
<accession>A0ABT6JNB4</accession>
<protein>
    <submittedName>
        <fullName evidence="2">Uncharacterized protein</fullName>
    </submittedName>
</protein>
<keyword evidence="1" id="KW-1133">Transmembrane helix</keyword>
<reference evidence="2 3" key="1">
    <citation type="submission" date="2023-04" db="EMBL/GenBank/DDBJ databases">
        <title>Luteimonas sp. M1R5S18.</title>
        <authorList>
            <person name="Sun J.-Q."/>
        </authorList>
    </citation>
    <scope>NUCLEOTIDE SEQUENCE [LARGE SCALE GENOMIC DNA]</scope>
    <source>
        <strain evidence="2 3">M1R5S18</strain>
    </source>
</reference>
<proteinExistence type="predicted"/>
<sequence length="46" mass="5315">MDERRRNPDLHHITHLRRTAERALQLAVALGSIAGWLFIYRNAFGA</sequence>
<keyword evidence="1" id="KW-0812">Transmembrane</keyword>
<dbReference type="EMBL" id="JARXRN010000029">
    <property type="protein sequence ID" value="MDH5832142.1"/>
    <property type="molecule type" value="Genomic_DNA"/>
</dbReference>
<evidence type="ECO:0000313" key="2">
    <source>
        <dbReference type="EMBL" id="MDH5832142.1"/>
    </source>
</evidence>
<organism evidence="2 3">
    <name type="scientific">Luteimonas rhizosphaericola</name>
    <dbReference type="NCBI Taxonomy" id="3042024"/>
    <lineage>
        <taxon>Bacteria</taxon>
        <taxon>Pseudomonadati</taxon>
        <taxon>Pseudomonadota</taxon>
        <taxon>Gammaproteobacteria</taxon>
        <taxon>Lysobacterales</taxon>
        <taxon>Lysobacteraceae</taxon>
        <taxon>Luteimonas</taxon>
    </lineage>
</organism>
<keyword evidence="3" id="KW-1185">Reference proteome</keyword>
<name>A0ABT6JNB4_9GAMM</name>